<keyword evidence="1" id="KW-1133">Transmembrane helix</keyword>
<reference evidence="2" key="1">
    <citation type="submission" date="2019-03" db="EMBL/GenBank/DDBJ databases">
        <authorList>
            <person name="Mank J."/>
            <person name="Almeida P."/>
        </authorList>
    </citation>
    <scope>NUCLEOTIDE SEQUENCE</scope>
    <source>
        <strain evidence="2">78183</strain>
    </source>
</reference>
<proteinExistence type="predicted"/>
<keyword evidence="1" id="KW-0812">Transmembrane</keyword>
<dbReference type="EMBL" id="CAADRP010000001">
    <property type="protein sequence ID" value="VFU20191.1"/>
    <property type="molecule type" value="Genomic_DNA"/>
</dbReference>
<sequence length="106" mass="11973">MAGKVLGRASQPSFTRGLFSSWRVESPLLSFPSKRQLIVALSLSVFVFNSLSSLIPFLYPENGENRAPDIQISLDKRYPWSHPLKAQPFLFRAQFLSVSKCLKLCL</sequence>
<keyword evidence="1" id="KW-0472">Membrane</keyword>
<organism evidence="2">
    <name type="scientific">Salix viminalis</name>
    <name type="common">Common osier</name>
    <name type="synonym">Basket willow</name>
    <dbReference type="NCBI Taxonomy" id="40686"/>
    <lineage>
        <taxon>Eukaryota</taxon>
        <taxon>Viridiplantae</taxon>
        <taxon>Streptophyta</taxon>
        <taxon>Embryophyta</taxon>
        <taxon>Tracheophyta</taxon>
        <taxon>Spermatophyta</taxon>
        <taxon>Magnoliopsida</taxon>
        <taxon>eudicotyledons</taxon>
        <taxon>Gunneridae</taxon>
        <taxon>Pentapetalae</taxon>
        <taxon>rosids</taxon>
        <taxon>fabids</taxon>
        <taxon>Malpighiales</taxon>
        <taxon>Salicaceae</taxon>
        <taxon>Saliceae</taxon>
        <taxon>Salix</taxon>
    </lineage>
</organism>
<protein>
    <submittedName>
        <fullName evidence="2">Uncharacterized protein</fullName>
    </submittedName>
</protein>
<dbReference type="AlphaFoldDB" id="A0A6N2K2X7"/>
<gene>
    <name evidence="2" type="ORF">SVIM_LOCUS3615</name>
</gene>
<evidence type="ECO:0000313" key="2">
    <source>
        <dbReference type="EMBL" id="VFU20191.1"/>
    </source>
</evidence>
<accession>A0A6N2K2X7</accession>
<feature type="transmembrane region" description="Helical" evidence="1">
    <location>
        <begin position="37"/>
        <end position="59"/>
    </location>
</feature>
<evidence type="ECO:0000256" key="1">
    <source>
        <dbReference type="SAM" id="Phobius"/>
    </source>
</evidence>
<name>A0A6N2K2X7_SALVM</name>